<keyword evidence="2" id="KW-1185">Reference proteome</keyword>
<evidence type="ECO:0008006" key="3">
    <source>
        <dbReference type="Google" id="ProtNLM"/>
    </source>
</evidence>
<reference evidence="1 2" key="1">
    <citation type="submission" date="2019-08" db="EMBL/GenBank/DDBJ databases">
        <title>Whole genome of Aphis craccivora.</title>
        <authorList>
            <person name="Voronova N.V."/>
            <person name="Shulinski R.S."/>
            <person name="Bandarenka Y.V."/>
            <person name="Zhorov D.G."/>
            <person name="Warner D."/>
        </authorList>
    </citation>
    <scope>NUCLEOTIDE SEQUENCE [LARGE SCALE GENOMIC DNA]</scope>
    <source>
        <strain evidence="1">180601</strain>
        <tissue evidence="1">Whole Body</tissue>
    </source>
</reference>
<sequence length="232" mass="26214">MCSAISPCHLLLFADDSKIFHTITSNNDCLTLKKTLDKLVDVIPLIYLLTSLNSMMSFDYRLGGISIQRISQVHDLGILFVSSLNFCPHIDCMTTKAFRVLGFIRRHSFNFSSTNCILALYYALVRSSPYTAVDISRIDRVQNSFMRFAGHCLNIPHLPHGYGPISQALRLDSLSVRRDNFGITFIKGLIEGRVDAPRLLEELTFHIPSNTRLQSTFYIPTINLISPGMPHF</sequence>
<dbReference type="Proteomes" id="UP000478052">
    <property type="component" value="Unassembled WGS sequence"/>
</dbReference>
<organism evidence="1 2">
    <name type="scientific">Aphis craccivora</name>
    <name type="common">Cowpea aphid</name>
    <dbReference type="NCBI Taxonomy" id="307492"/>
    <lineage>
        <taxon>Eukaryota</taxon>
        <taxon>Metazoa</taxon>
        <taxon>Ecdysozoa</taxon>
        <taxon>Arthropoda</taxon>
        <taxon>Hexapoda</taxon>
        <taxon>Insecta</taxon>
        <taxon>Pterygota</taxon>
        <taxon>Neoptera</taxon>
        <taxon>Paraneoptera</taxon>
        <taxon>Hemiptera</taxon>
        <taxon>Sternorrhyncha</taxon>
        <taxon>Aphidomorpha</taxon>
        <taxon>Aphidoidea</taxon>
        <taxon>Aphididae</taxon>
        <taxon>Aphidini</taxon>
        <taxon>Aphis</taxon>
        <taxon>Aphis</taxon>
    </lineage>
</organism>
<name>A0A6G0VH59_APHCR</name>
<gene>
    <name evidence="1" type="ORF">FWK35_00037047</name>
</gene>
<comment type="caution">
    <text evidence="1">The sequence shown here is derived from an EMBL/GenBank/DDBJ whole genome shotgun (WGS) entry which is preliminary data.</text>
</comment>
<protein>
    <recommendedName>
        <fullName evidence="3">Reverse transcriptase domain-containing protein</fullName>
    </recommendedName>
</protein>
<accession>A0A6G0VH59</accession>
<dbReference type="PRINTS" id="PR01345">
    <property type="entry name" value="CERVTRCPTASE"/>
</dbReference>
<evidence type="ECO:0000313" key="2">
    <source>
        <dbReference type="Proteomes" id="UP000478052"/>
    </source>
</evidence>
<dbReference type="EMBL" id="VUJU01017554">
    <property type="protein sequence ID" value="KAF0682288.1"/>
    <property type="molecule type" value="Genomic_DNA"/>
</dbReference>
<dbReference type="AlphaFoldDB" id="A0A6G0VH59"/>
<dbReference type="OrthoDB" id="6626734at2759"/>
<evidence type="ECO:0000313" key="1">
    <source>
        <dbReference type="EMBL" id="KAF0682288.1"/>
    </source>
</evidence>
<proteinExistence type="predicted"/>